<dbReference type="EMBL" id="KN825995">
    <property type="protein sequence ID" value="KIK80533.1"/>
    <property type="molecule type" value="Genomic_DNA"/>
</dbReference>
<dbReference type="AlphaFoldDB" id="A0A0D0CY64"/>
<reference evidence="2" key="2">
    <citation type="submission" date="2015-01" db="EMBL/GenBank/DDBJ databases">
        <title>Evolutionary Origins and Diversification of the Mycorrhizal Mutualists.</title>
        <authorList>
            <consortium name="DOE Joint Genome Institute"/>
            <consortium name="Mycorrhizal Genomics Consortium"/>
            <person name="Kohler A."/>
            <person name="Kuo A."/>
            <person name="Nagy L.G."/>
            <person name="Floudas D."/>
            <person name="Copeland A."/>
            <person name="Barry K.W."/>
            <person name="Cichocki N."/>
            <person name="Veneault-Fourrey C."/>
            <person name="LaButti K."/>
            <person name="Lindquist E.A."/>
            <person name="Lipzen A."/>
            <person name="Lundell T."/>
            <person name="Morin E."/>
            <person name="Murat C."/>
            <person name="Riley R."/>
            <person name="Ohm R."/>
            <person name="Sun H."/>
            <person name="Tunlid A."/>
            <person name="Henrissat B."/>
            <person name="Grigoriev I.V."/>
            <person name="Hibbett D.S."/>
            <person name="Martin F."/>
        </authorList>
    </citation>
    <scope>NUCLEOTIDE SEQUENCE [LARGE SCALE GENOMIC DNA]</scope>
    <source>
        <strain evidence="2">Ve08.2h10</strain>
    </source>
</reference>
<sequence>KMEYFKEAGWSAEWTATALQLVRDTYDNSYVSRHIMPLKDRDVEVDGRNMEAKESSDNMFDNLPSLAKSKLKPSHDELSAYLADDIVNVTDVLVWWAEHRETYPLL</sequence>
<reference evidence="1 2" key="1">
    <citation type="submission" date="2014-04" db="EMBL/GenBank/DDBJ databases">
        <authorList>
            <consortium name="DOE Joint Genome Institute"/>
            <person name="Kuo A."/>
            <person name="Kohler A."/>
            <person name="Jargeat P."/>
            <person name="Nagy L.G."/>
            <person name="Floudas D."/>
            <person name="Copeland A."/>
            <person name="Barry K.W."/>
            <person name="Cichocki N."/>
            <person name="Veneault-Fourrey C."/>
            <person name="LaButti K."/>
            <person name="Lindquist E.A."/>
            <person name="Lipzen A."/>
            <person name="Lundell T."/>
            <person name="Morin E."/>
            <person name="Murat C."/>
            <person name="Sun H."/>
            <person name="Tunlid A."/>
            <person name="Henrissat B."/>
            <person name="Grigoriev I.V."/>
            <person name="Hibbett D.S."/>
            <person name="Martin F."/>
            <person name="Nordberg H.P."/>
            <person name="Cantor M.N."/>
            <person name="Hua S.X."/>
        </authorList>
    </citation>
    <scope>NUCLEOTIDE SEQUENCE [LARGE SCALE GENOMIC DNA]</scope>
    <source>
        <strain evidence="1 2">Ve08.2h10</strain>
    </source>
</reference>
<evidence type="ECO:0008006" key="3">
    <source>
        <dbReference type="Google" id="ProtNLM"/>
    </source>
</evidence>
<keyword evidence="2" id="KW-1185">Reference proteome</keyword>
<dbReference type="HOGENOM" id="CLU_009123_4_3_1"/>
<evidence type="ECO:0000313" key="1">
    <source>
        <dbReference type="EMBL" id="KIK80533.1"/>
    </source>
</evidence>
<dbReference type="Proteomes" id="UP000054538">
    <property type="component" value="Unassembled WGS sequence"/>
</dbReference>
<name>A0A0D0CY64_9AGAM</name>
<organism evidence="1 2">
    <name type="scientific">Paxillus rubicundulus Ve08.2h10</name>
    <dbReference type="NCBI Taxonomy" id="930991"/>
    <lineage>
        <taxon>Eukaryota</taxon>
        <taxon>Fungi</taxon>
        <taxon>Dikarya</taxon>
        <taxon>Basidiomycota</taxon>
        <taxon>Agaricomycotina</taxon>
        <taxon>Agaricomycetes</taxon>
        <taxon>Agaricomycetidae</taxon>
        <taxon>Boletales</taxon>
        <taxon>Paxilineae</taxon>
        <taxon>Paxillaceae</taxon>
        <taxon>Paxillus</taxon>
    </lineage>
</organism>
<feature type="non-terminal residue" evidence="1">
    <location>
        <position position="106"/>
    </location>
</feature>
<feature type="non-terminal residue" evidence="1">
    <location>
        <position position="1"/>
    </location>
</feature>
<proteinExistence type="predicted"/>
<accession>A0A0D0CY64</accession>
<gene>
    <name evidence="1" type="ORF">PAXRUDRAFT_91410</name>
</gene>
<protein>
    <recommendedName>
        <fullName evidence="3">HAT C-terminal dimerisation domain-containing protein</fullName>
    </recommendedName>
</protein>
<dbReference type="InParanoid" id="A0A0D0CY64"/>
<evidence type="ECO:0000313" key="2">
    <source>
        <dbReference type="Proteomes" id="UP000054538"/>
    </source>
</evidence>